<dbReference type="EMBL" id="CM001377">
    <property type="protein sequence ID" value="EHM10551.1"/>
    <property type="molecule type" value="Genomic_DNA"/>
</dbReference>
<gene>
    <name evidence="2" type="ORF">TheveDRAFT_1433</name>
</gene>
<dbReference type="InterPro" id="IPR002545">
    <property type="entry name" value="CheW-lke_dom"/>
</dbReference>
<dbReference type="Pfam" id="PF01584">
    <property type="entry name" value="CheW"/>
    <property type="match status" value="1"/>
</dbReference>
<sequence>MDSFLVMRIASRYLALPIQQVVRAVPAALLSPPAGKGPVAGILNLEGEMIPVIDPREIFGVPKKEMDTSDAIVLAQWGDQVIGIWVDQVLGVFEPQSRRSCTVMGQPVDAVAIGQDQPVAAVLDIGGMFSER</sequence>
<dbReference type="GO" id="GO:0005829">
    <property type="term" value="C:cytosol"/>
    <property type="evidence" value="ECO:0007669"/>
    <property type="project" value="TreeGrafter"/>
</dbReference>
<accession>H0UP48</accession>
<reference evidence="2 3" key="1">
    <citation type="submission" date="2011-10" db="EMBL/GenBank/DDBJ databases">
        <title>The Noncontiguous Finished genome of Thermanaerovibrio velox DSM 12556.</title>
        <authorList>
            <consortium name="US DOE Joint Genome Institute (JGI-PGF)"/>
            <person name="Lucas S."/>
            <person name="Copeland A."/>
            <person name="Lapidus A."/>
            <person name="Glavina del Rio T."/>
            <person name="Dalin E."/>
            <person name="Tice H."/>
            <person name="Bruce D."/>
            <person name="Goodwin L."/>
            <person name="Pitluck S."/>
            <person name="Peters L."/>
            <person name="Mikhailova N."/>
            <person name="Teshima H."/>
            <person name="Kyrpides N."/>
            <person name="Mavromatis K."/>
            <person name="Ivanova N."/>
            <person name="Markowitz V."/>
            <person name="Cheng J.-F."/>
            <person name="Hugenholtz P."/>
            <person name="Woyke T."/>
            <person name="Wu D."/>
            <person name="Spring S."/>
            <person name="Brambilla E.-M."/>
            <person name="Klenk H.-P."/>
            <person name="Eisen J.A."/>
        </authorList>
    </citation>
    <scope>NUCLEOTIDE SEQUENCE [LARGE SCALE GENOMIC DNA]</scope>
    <source>
        <strain evidence="2 3">DSM 12556</strain>
    </source>
</reference>
<protein>
    <submittedName>
        <fullName evidence="2">Chemotaxis signal transduction protein</fullName>
    </submittedName>
</protein>
<dbReference type="Gene3D" id="2.40.50.180">
    <property type="entry name" value="CheA-289, Domain 4"/>
    <property type="match status" value="1"/>
</dbReference>
<dbReference type="STRING" id="926567.TheveDRAFT_1433"/>
<dbReference type="GO" id="GO:0007165">
    <property type="term" value="P:signal transduction"/>
    <property type="evidence" value="ECO:0007669"/>
    <property type="project" value="InterPro"/>
</dbReference>
<dbReference type="HOGENOM" id="CLU_1916111_0_0_0"/>
<proteinExistence type="predicted"/>
<dbReference type="PANTHER" id="PTHR22617:SF23">
    <property type="entry name" value="CHEMOTAXIS PROTEIN CHEW"/>
    <property type="match status" value="1"/>
</dbReference>
<feature type="domain" description="CheW-like" evidence="1">
    <location>
        <begin position="1"/>
        <end position="132"/>
    </location>
</feature>
<dbReference type="InterPro" id="IPR036061">
    <property type="entry name" value="CheW-like_dom_sf"/>
</dbReference>
<dbReference type="SUPFAM" id="SSF50341">
    <property type="entry name" value="CheW-like"/>
    <property type="match status" value="1"/>
</dbReference>
<dbReference type="GO" id="GO:0006935">
    <property type="term" value="P:chemotaxis"/>
    <property type="evidence" value="ECO:0007669"/>
    <property type="project" value="InterPro"/>
</dbReference>
<dbReference type="AlphaFoldDB" id="H0UP48"/>
<evidence type="ECO:0000259" key="1">
    <source>
        <dbReference type="PROSITE" id="PS50851"/>
    </source>
</evidence>
<dbReference type="SMART" id="SM00260">
    <property type="entry name" value="CheW"/>
    <property type="match status" value="1"/>
</dbReference>
<evidence type="ECO:0000313" key="3">
    <source>
        <dbReference type="Proteomes" id="UP000005730"/>
    </source>
</evidence>
<dbReference type="RefSeq" id="WP_006584045.1">
    <property type="nucleotide sequence ID" value="NZ_CM001377.1"/>
</dbReference>
<keyword evidence="3" id="KW-1185">Reference proteome</keyword>
<evidence type="ECO:0000313" key="2">
    <source>
        <dbReference type="EMBL" id="EHM10551.1"/>
    </source>
</evidence>
<dbReference type="PANTHER" id="PTHR22617">
    <property type="entry name" value="CHEMOTAXIS SENSOR HISTIDINE KINASE-RELATED"/>
    <property type="match status" value="1"/>
</dbReference>
<dbReference type="PROSITE" id="PS50851">
    <property type="entry name" value="CHEW"/>
    <property type="match status" value="1"/>
</dbReference>
<dbReference type="InterPro" id="IPR039315">
    <property type="entry name" value="CheW"/>
</dbReference>
<organism evidence="2 3">
    <name type="scientific">Thermanaerovibrio velox DSM 12556</name>
    <dbReference type="NCBI Taxonomy" id="926567"/>
    <lineage>
        <taxon>Bacteria</taxon>
        <taxon>Thermotogati</taxon>
        <taxon>Synergistota</taxon>
        <taxon>Synergistia</taxon>
        <taxon>Synergistales</taxon>
        <taxon>Synergistaceae</taxon>
        <taxon>Thermanaerovibrio</taxon>
    </lineage>
</organism>
<dbReference type="eggNOG" id="COG0835">
    <property type="taxonomic scope" value="Bacteria"/>
</dbReference>
<dbReference type="Proteomes" id="UP000005730">
    <property type="component" value="Chromosome"/>
</dbReference>
<name>H0UP48_9BACT</name>
<dbReference type="OrthoDB" id="6156at2"/>